<evidence type="ECO:0000256" key="7">
    <source>
        <dbReference type="ARBA" id="ARBA00023014"/>
    </source>
</evidence>
<dbReference type="Proteomes" id="UP000245639">
    <property type="component" value="Unassembled WGS sequence"/>
</dbReference>
<dbReference type="GO" id="GO:0004458">
    <property type="term" value="F:D-lactate dehydrogenase (cytochrome) activity"/>
    <property type="evidence" value="ECO:0007669"/>
    <property type="project" value="TreeGrafter"/>
</dbReference>
<dbReference type="AlphaFoldDB" id="A0A2U1FF71"/>
<accession>A0A2U1FF71</accession>
<dbReference type="GO" id="GO:1903457">
    <property type="term" value="P:lactate catabolic process"/>
    <property type="evidence" value="ECO:0007669"/>
    <property type="project" value="TreeGrafter"/>
</dbReference>
<dbReference type="Gene3D" id="3.30.465.10">
    <property type="match status" value="1"/>
</dbReference>
<keyword evidence="6" id="KW-0408">Iron</keyword>
<dbReference type="RefSeq" id="WP_207787146.1">
    <property type="nucleotide sequence ID" value="NZ_QEKW01000004.1"/>
</dbReference>
<evidence type="ECO:0000256" key="3">
    <source>
        <dbReference type="ARBA" id="ARBA00022723"/>
    </source>
</evidence>
<keyword evidence="2" id="KW-0285">Flavoprotein</keyword>
<dbReference type="InterPro" id="IPR016171">
    <property type="entry name" value="Vanillyl_alc_oxidase_C-sub2"/>
</dbReference>
<dbReference type="InterPro" id="IPR036318">
    <property type="entry name" value="FAD-bd_PCMH-like_sf"/>
</dbReference>
<proteinExistence type="predicted"/>
<dbReference type="GO" id="GO:0071949">
    <property type="term" value="F:FAD binding"/>
    <property type="evidence" value="ECO:0007669"/>
    <property type="project" value="InterPro"/>
</dbReference>
<dbReference type="Pfam" id="PF13183">
    <property type="entry name" value="Fer4_8"/>
    <property type="match status" value="1"/>
</dbReference>
<dbReference type="SUPFAM" id="SSF46548">
    <property type="entry name" value="alpha-helical ferredoxin"/>
    <property type="match status" value="1"/>
</dbReference>
<dbReference type="InterPro" id="IPR017896">
    <property type="entry name" value="4Fe4S_Fe-S-bd"/>
</dbReference>
<evidence type="ECO:0000256" key="8">
    <source>
        <dbReference type="SAM" id="MobiDB-lite"/>
    </source>
</evidence>
<dbReference type="InterPro" id="IPR006094">
    <property type="entry name" value="Oxid_FAD_bind_N"/>
</dbReference>
<keyword evidence="5" id="KW-0560">Oxidoreductase</keyword>
<dbReference type="GO" id="GO:0051536">
    <property type="term" value="F:iron-sulfur cluster binding"/>
    <property type="evidence" value="ECO:0007669"/>
    <property type="project" value="UniProtKB-KW"/>
</dbReference>
<keyword evidence="7" id="KW-0411">Iron-sulfur</keyword>
<dbReference type="InterPro" id="IPR016167">
    <property type="entry name" value="FAD-bd_PCMH_sub1"/>
</dbReference>
<dbReference type="Pfam" id="PF01565">
    <property type="entry name" value="FAD_binding_4"/>
    <property type="match status" value="1"/>
</dbReference>
<keyword evidence="12" id="KW-1185">Reference proteome</keyword>
<gene>
    <name evidence="11" type="ORF">C8D89_10435</name>
</gene>
<dbReference type="Gene3D" id="1.10.45.10">
    <property type="entry name" value="Vanillyl-alcohol Oxidase, Chain A, domain 4"/>
    <property type="match status" value="1"/>
</dbReference>
<evidence type="ECO:0000313" key="11">
    <source>
        <dbReference type="EMBL" id="PVZ10824.1"/>
    </source>
</evidence>
<dbReference type="InterPro" id="IPR016169">
    <property type="entry name" value="FAD-bd_PCMH_sub2"/>
</dbReference>
<feature type="region of interest" description="Disordered" evidence="8">
    <location>
        <begin position="974"/>
        <end position="994"/>
    </location>
</feature>
<evidence type="ECO:0000256" key="2">
    <source>
        <dbReference type="ARBA" id="ARBA00022630"/>
    </source>
</evidence>
<protein>
    <submittedName>
        <fullName evidence="11">FAD/FMN-containing dehydrogenase</fullName>
    </submittedName>
</protein>
<dbReference type="PROSITE" id="PS00198">
    <property type="entry name" value="4FE4S_FER_1"/>
    <property type="match status" value="1"/>
</dbReference>
<keyword evidence="4" id="KW-0274">FAD</keyword>
<dbReference type="PROSITE" id="PS51387">
    <property type="entry name" value="FAD_PCMH"/>
    <property type="match status" value="1"/>
</dbReference>
<comment type="cofactor">
    <cofactor evidence="1">
        <name>FAD</name>
        <dbReference type="ChEBI" id="CHEBI:57692"/>
    </cofactor>
</comment>
<name>A0A2U1FF71_9PSEU</name>
<dbReference type="SUPFAM" id="SSF55103">
    <property type="entry name" value="FAD-linked oxidases, C-terminal domain"/>
    <property type="match status" value="1"/>
</dbReference>
<keyword evidence="3" id="KW-0479">Metal-binding</keyword>
<dbReference type="Pfam" id="PF02913">
    <property type="entry name" value="FAD-oxidase_C"/>
    <property type="match status" value="1"/>
</dbReference>
<feature type="domain" description="4Fe-4S ferredoxin-type" evidence="9">
    <location>
        <begin position="610"/>
        <end position="641"/>
    </location>
</feature>
<dbReference type="PANTHER" id="PTHR11748:SF119">
    <property type="entry name" value="D-2-HYDROXYGLUTARATE DEHYDROGENASE"/>
    <property type="match status" value="1"/>
</dbReference>
<dbReference type="InterPro" id="IPR017900">
    <property type="entry name" value="4Fe4S_Fe_S_CS"/>
</dbReference>
<comment type="caution">
    <text evidence="11">The sequence shown here is derived from an EMBL/GenBank/DDBJ whole genome shotgun (WGS) entry which is preliminary data.</text>
</comment>
<dbReference type="GO" id="GO:0046872">
    <property type="term" value="F:metal ion binding"/>
    <property type="evidence" value="ECO:0007669"/>
    <property type="project" value="UniProtKB-KW"/>
</dbReference>
<dbReference type="GO" id="GO:0008720">
    <property type="term" value="F:D-lactate dehydrogenase (NAD+) activity"/>
    <property type="evidence" value="ECO:0007669"/>
    <property type="project" value="TreeGrafter"/>
</dbReference>
<organism evidence="11 12">
    <name type="scientific">Actinomycetospora cinnamomea</name>
    <dbReference type="NCBI Taxonomy" id="663609"/>
    <lineage>
        <taxon>Bacteria</taxon>
        <taxon>Bacillati</taxon>
        <taxon>Actinomycetota</taxon>
        <taxon>Actinomycetes</taxon>
        <taxon>Pseudonocardiales</taxon>
        <taxon>Pseudonocardiaceae</taxon>
        <taxon>Actinomycetospora</taxon>
    </lineage>
</organism>
<evidence type="ECO:0000259" key="10">
    <source>
        <dbReference type="PROSITE" id="PS51387"/>
    </source>
</evidence>
<dbReference type="InterPro" id="IPR016164">
    <property type="entry name" value="FAD-linked_Oxase-like_C"/>
</dbReference>
<dbReference type="Gene3D" id="3.30.70.2740">
    <property type="match status" value="1"/>
</dbReference>
<evidence type="ECO:0000256" key="5">
    <source>
        <dbReference type="ARBA" id="ARBA00023002"/>
    </source>
</evidence>
<dbReference type="InterPro" id="IPR004017">
    <property type="entry name" value="Cys_rich_dom"/>
</dbReference>
<sequence length="994" mass="107251">MTTMRRPSADSLLAGELRSVVRGRVRFDTASRAMWSADASNYRHVPIGVVQPVDLDDVEAAVGVARRHGVPLLPRGASTSIGGQSVNEAVVLDFSRHLGRVLEIDPDARTARVQPGVVLDDLREAARPYGLTFGPDPSTHNRCTLGGMIANNACGSHSVAWGKTVDNVRELDVLLADGTRMTVGRTPDLAAAQRRPGREGAVYRELARLRDRTEGVIRDELVGSRHRGLTRRVSGYNLDQLLDDEGFDLARALVGTEGTCATIMEATVELVEAPAARALCVLGFPDAYVAADHVLPIREHAPLTIEGVDVGVIGALRASRPDDRTHEQLPEGKGWLYVETGGADRAEATAKAEAIGREMARYGASAKVVSEPRAMRALWKVREDGSGIVTRSPDGGEAWPGWEDAAVPPATLGSYLREFDALLRRHGRQGAYYGHFGDGCLHVRIDFDLLTRPGLQNFRSFLLDAADLVAEHGGSVSGEHGDGQARAELLARTYTPALLDAFGAFKAAWDPEGRMNPGRVVEPRKMDDDLKVFVGVPTIGPRTELAYTDDRGSFTRATRRCIGVAKCVTDSGGYMCPSYRVTDEEMHSTRGRARLLFEMASGQLVPDGWRSTEVREALDLCLSCKACQRDCPVGVDMATYKAEFLAQHYAGRARERPRSHWSMGYLPRWLRLAGAVPGLPRLANALARRPALASLAKRLGGIAPQRDIPPLAPRPLHRLAGPRPARASSERPRLLLWPDTFTSAFDPDLALDAIAVLEHLGYRVELPTGPICCGLTWHTTGQLDAARAVVRRSIAAVKPWLDDGVPVVGLEPSCTATLRQDLTELLGPDHEDAARLEASTRTLAEVLAGHLDELREGVVTTGQKAVAQVHCHQYAAMGYDADRAVLDALGVETEVLDEGCCGLAGNFGFEQGHYEVSSACAERGLLPAVRGAGADTAVLADGFSCRTQIRQLDDTGHEPVHLAHLAATALGLRPRERESVSGDGRALTGPKAEP</sequence>
<dbReference type="Pfam" id="PF02754">
    <property type="entry name" value="CCG"/>
    <property type="match status" value="2"/>
</dbReference>
<evidence type="ECO:0000259" key="9">
    <source>
        <dbReference type="PROSITE" id="PS51379"/>
    </source>
</evidence>
<dbReference type="PROSITE" id="PS51379">
    <property type="entry name" value="4FE4S_FER_2"/>
    <property type="match status" value="1"/>
</dbReference>
<evidence type="ECO:0000256" key="4">
    <source>
        <dbReference type="ARBA" id="ARBA00022827"/>
    </source>
</evidence>
<dbReference type="Gene3D" id="3.30.43.10">
    <property type="entry name" value="Uridine Diphospho-n-acetylenolpyruvylglucosamine Reductase, domain 2"/>
    <property type="match status" value="1"/>
</dbReference>
<dbReference type="InterPro" id="IPR004113">
    <property type="entry name" value="FAD-bd_oxidored_4_C"/>
</dbReference>
<dbReference type="EMBL" id="QEKW01000004">
    <property type="protein sequence ID" value="PVZ10824.1"/>
    <property type="molecule type" value="Genomic_DNA"/>
</dbReference>
<reference evidence="11 12" key="1">
    <citation type="submission" date="2018-04" db="EMBL/GenBank/DDBJ databases">
        <title>Genomic Encyclopedia of Type Strains, Phase IV (KMG-IV): sequencing the most valuable type-strain genomes for metagenomic binning, comparative biology and taxonomic classification.</title>
        <authorList>
            <person name="Goeker M."/>
        </authorList>
    </citation>
    <scope>NUCLEOTIDE SEQUENCE [LARGE SCALE GENOMIC DNA]</scope>
    <source>
        <strain evidence="11 12">DSM 45771</strain>
    </source>
</reference>
<dbReference type="InterPro" id="IPR016166">
    <property type="entry name" value="FAD-bd_PCMH"/>
</dbReference>
<evidence type="ECO:0000313" key="12">
    <source>
        <dbReference type="Proteomes" id="UP000245639"/>
    </source>
</evidence>
<evidence type="ECO:0000256" key="6">
    <source>
        <dbReference type="ARBA" id="ARBA00023004"/>
    </source>
</evidence>
<dbReference type="PANTHER" id="PTHR11748">
    <property type="entry name" value="D-LACTATE DEHYDROGENASE"/>
    <property type="match status" value="1"/>
</dbReference>
<evidence type="ECO:0000256" key="1">
    <source>
        <dbReference type="ARBA" id="ARBA00001974"/>
    </source>
</evidence>
<feature type="domain" description="FAD-binding PCMH-type" evidence="10">
    <location>
        <begin position="42"/>
        <end position="273"/>
    </location>
</feature>
<dbReference type="SUPFAM" id="SSF56176">
    <property type="entry name" value="FAD-binding/transporter-associated domain-like"/>
    <property type="match status" value="1"/>
</dbReference>